<keyword evidence="5 7" id="KW-0645">Protease</keyword>
<evidence type="ECO:0000256" key="2">
    <source>
        <dbReference type="ARBA" id="ARBA00009370"/>
    </source>
</evidence>
<dbReference type="CDD" id="cd06530">
    <property type="entry name" value="S26_SPase_I"/>
    <property type="match status" value="1"/>
</dbReference>
<dbReference type="InterPro" id="IPR019758">
    <property type="entry name" value="Pept_S26A_signal_pept_1_CS"/>
</dbReference>
<dbReference type="PROSITE" id="PS00761">
    <property type="entry name" value="SPASE_I_3"/>
    <property type="match status" value="1"/>
</dbReference>
<reference evidence="10" key="1">
    <citation type="submission" date="2022-08" db="EMBL/GenBank/DDBJ databases">
        <title>Catabolic pathway analysis in culturable SAR92 clade bacteria reveals their overlooked roles in DMSP degradation in coastal seas.</title>
        <authorList>
            <person name="He X."/>
            <person name="Zhang X."/>
            <person name="Zhang Y."/>
        </authorList>
    </citation>
    <scope>NUCLEOTIDE SEQUENCE</scope>
    <source>
        <strain evidence="10">H455</strain>
    </source>
</reference>
<dbReference type="EMBL" id="CP103416">
    <property type="protein sequence ID" value="UVW34611.1"/>
    <property type="molecule type" value="Genomic_DNA"/>
</dbReference>
<gene>
    <name evidence="10" type="primary">lepB</name>
    <name evidence="10" type="ORF">NYF23_11410</name>
</gene>
<evidence type="ECO:0000256" key="8">
    <source>
        <dbReference type="RuleBase" id="RU362042"/>
    </source>
</evidence>
<dbReference type="GO" id="GO:0009003">
    <property type="term" value="F:signal peptidase activity"/>
    <property type="evidence" value="ECO:0007669"/>
    <property type="project" value="UniProtKB-EC"/>
</dbReference>
<dbReference type="PROSITE" id="PS00760">
    <property type="entry name" value="SPASE_I_2"/>
    <property type="match status" value="1"/>
</dbReference>
<evidence type="ECO:0000259" key="9">
    <source>
        <dbReference type="Pfam" id="PF10502"/>
    </source>
</evidence>
<dbReference type="PANTHER" id="PTHR43390">
    <property type="entry name" value="SIGNAL PEPTIDASE I"/>
    <property type="match status" value="1"/>
</dbReference>
<evidence type="ECO:0000256" key="7">
    <source>
        <dbReference type="RuleBase" id="RU003993"/>
    </source>
</evidence>
<evidence type="ECO:0000256" key="6">
    <source>
        <dbReference type="ARBA" id="ARBA00022801"/>
    </source>
</evidence>
<keyword evidence="6 7" id="KW-0378">Hydrolase</keyword>
<protein>
    <recommendedName>
        <fullName evidence="4 7">Signal peptidase I</fullName>
        <ecNumber evidence="3 7">3.4.21.89</ecNumber>
    </recommendedName>
</protein>
<dbReference type="Proteomes" id="UP001059934">
    <property type="component" value="Chromosome"/>
</dbReference>
<proteinExistence type="inferred from homology"/>
<dbReference type="Gene3D" id="2.10.109.10">
    <property type="entry name" value="Umud Fragment, subunit A"/>
    <property type="match status" value="1"/>
</dbReference>
<dbReference type="PANTHER" id="PTHR43390:SF1">
    <property type="entry name" value="CHLOROPLAST PROCESSING PEPTIDASE"/>
    <property type="match status" value="1"/>
</dbReference>
<keyword evidence="7" id="KW-1133">Transmembrane helix</keyword>
<dbReference type="InterPro" id="IPR019757">
    <property type="entry name" value="Pept_S26A_signal_pept_1_Lys-AS"/>
</dbReference>
<feature type="transmembrane region" description="Helical" evidence="7">
    <location>
        <begin position="34"/>
        <end position="54"/>
    </location>
</feature>
<accession>A0ABY5TNE7</accession>
<name>A0ABY5TNE7_9GAMM</name>
<feature type="transmembrane region" description="Helical" evidence="7">
    <location>
        <begin position="6"/>
        <end position="22"/>
    </location>
</feature>
<dbReference type="InterPro" id="IPR019533">
    <property type="entry name" value="Peptidase_S26"/>
</dbReference>
<comment type="subcellular location">
    <subcellularLocation>
        <location evidence="8">Membrane</location>
        <topology evidence="8">Multi-pass membrane protein</topology>
    </subcellularLocation>
</comment>
<dbReference type="EC" id="3.4.21.89" evidence="3 7"/>
<evidence type="ECO:0000313" key="11">
    <source>
        <dbReference type="Proteomes" id="UP001059934"/>
    </source>
</evidence>
<dbReference type="SUPFAM" id="SSF51306">
    <property type="entry name" value="LexA/Signal peptidase"/>
    <property type="match status" value="1"/>
</dbReference>
<keyword evidence="7" id="KW-0812">Transmembrane</keyword>
<dbReference type="NCBIfam" id="TIGR02227">
    <property type="entry name" value="sigpep_I_bact"/>
    <property type="match status" value="1"/>
</dbReference>
<dbReference type="PRINTS" id="PR00727">
    <property type="entry name" value="LEADERPTASE"/>
</dbReference>
<dbReference type="InterPro" id="IPR000223">
    <property type="entry name" value="Pept_S26A_signal_pept_1"/>
</dbReference>
<comment type="catalytic activity">
    <reaction evidence="1 7">
        <text>Cleavage of hydrophobic, N-terminal signal or leader sequences from secreted and periplasmic proteins.</text>
        <dbReference type="EC" id="3.4.21.89"/>
    </reaction>
</comment>
<dbReference type="InterPro" id="IPR036286">
    <property type="entry name" value="LexA/Signal_pep-like_sf"/>
</dbReference>
<comment type="similarity">
    <text evidence="2 8">Belongs to the peptidase S26 family.</text>
</comment>
<keyword evidence="7" id="KW-0472">Membrane</keyword>
<feature type="domain" description="Peptidase S26" evidence="9">
    <location>
        <begin position="34"/>
        <end position="225"/>
    </location>
</feature>
<sequence length="243" mass="27658">MDLNFELILTVIFLVSALFWLLNKFVVRQTEGAVEFVASLAPVLGLVLVLRSFVVEPFQIPSSSMVPTLKVGDFILVNKWTYGIRLPVLRTKIIELNSPERGDVMVFFPPHEERYFIKRVIGLPGDEIHVLDGVLYINGDKMSQKVLQGEVPAPRSVVMTEDLYGLEHAMQRRTLPTRLSQNFTAVVPQGHYFMMGDNRDNSSDSRVWGPVPEERIVGKAFARWMFWDKFLSLPSFERAGSID</sequence>
<dbReference type="PROSITE" id="PS00501">
    <property type="entry name" value="SPASE_I_1"/>
    <property type="match status" value="1"/>
</dbReference>
<keyword evidence="11" id="KW-1185">Reference proteome</keyword>
<evidence type="ECO:0000256" key="3">
    <source>
        <dbReference type="ARBA" id="ARBA00013208"/>
    </source>
</evidence>
<evidence type="ECO:0000256" key="5">
    <source>
        <dbReference type="ARBA" id="ARBA00022670"/>
    </source>
</evidence>
<evidence type="ECO:0000313" key="10">
    <source>
        <dbReference type="EMBL" id="UVW34611.1"/>
    </source>
</evidence>
<dbReference type="Pfam" id="PF10502">
    <property type="entry name" value="Peptidase_S26"/>
    <property type="match status" value="1"/>
</dbReference>
<dbReference type="InterPro" id="IPR019756">
    <property type="entry name" value="Pept_S26A_signal_pept_1_Ser-AS"/>
</dbReference>
<evidence type="ECO:0000256" key="1">
    <source>
        <dbReference type="ARBA" id="ARBA00000677"/>
    </source>
</evidence>
<evidence type="ECO:0000256" key="4">
    <source>
        <dbReference type="ARBA" id="ARBA00019232"/>
    </source>
</evidence>
<organism evidence="10 11">
    <name type="scientific">SAR92 clade bacterium H455</name>
    <dbReference type="NCBI Taxonomy" id="2974818"/>
    <lineage>
        <taxon>Bacteria</taxon>
        <taxon>Pseudomonadati</taxon>
        <taxon>Pseudomonadota</taxon>
        <taxon>Gammaproteobacteria</taxon>
        <taxon>Cellvibrionales</taxon>
        <taxon>Porticoccaceae</taxon>
        <taxon>SAR92 clade</taxon>
    </lineage>
</organism>